<keyword evidence="3" id="KW-0221">Differentiation</keyword>
<dbReference type="CDD" id="cd00265">
    <property type="entry name" value="MADS_MEF2_like"/>
    <property type="match status" value="1"/>
</dbReference>
<dbReference type="InterPro" id="IPR002100">
    <property type="entry name" value="TF_MADSbox"/>
</dbReference>
<dbReference type="GO" id="GO:0046983">
    <property type="term" value="F:protein dimerization activity"/>
    <property type="evidence" value="ECO:0007669"/>
    <property type="project" value="InterPro"/>
</dbReference>
<dbReference type="InterPro" id="IPR033896">
    <property type="entry name" value="MEF2-like_N"/>
</dbReference>
<dbReference type="GO" id="GO:0045944">
    <property type="term" value="P:positive regulation of transcription by RNA polymerase II"/>
    <property type="evidence" value="ECO:0007669"/>
    <property type="project" value="InterPro"/>
</dbReference>
<dbReference type="FunFam" id="3.40.1810.10:FF:000007">
    <property type="entry name" value="Transcription factor, MADS-box"/>
    <property type="match status" value="1"/>
</dbReference>
<evidence type="ECO:0000259" key="9">
    <source>
        <dbReference type="PROSITE" id="PS50066"/>
    </source>
</evidence>
<dbReference type="GO" id="GO:0030154">
    <property type="term" value="P:cell differentiation"/>
    <property type="evidence" value="ECO:0007669"/>
    <property type="project" value="UniProtKB-KW"/>
</dbReference>
<name>A0A6N2MJS8_SALVM</name>
<dbReference type="Gene3D" id="3.40.1810.10">
    <property type="entry name" value="Transcription factor, MADS-box"/>
    <property type="match status" value="1"/>
</dbReference>
<dbReference type="GO" id="GO:0005093">
    <property type="term" value="F:Rab GDP-dissociation inhibitor activity"/>
    <property type="evidence" value="ECO:0007669"/>
    <property type="project" value="TreeGrafter"/>
</dbReference>
<dbReference type="PRINTS" id="PR00404">
    <property type="entry name" value="MADSDOMAIN"/>
</dbReference>
<comment type="similarity">
    <text evidence="2">Belongs to the Rab GDI family.</text>
</comment>
<evidence type="ECO:0000256" key="3">
    <source>
        <dbReference type="ARBA" id="ARBA00022782"/>
    </source>
</evidence>
<dbReference type="AlphaFoldDB" id="A0A6N2MJS8"/>
<dbReference type="PROSITE" id="PS00350">
    <property type="entry name" value="MADS_BOX_1"/>
    <property type="match status" value="1"/>
</dbReference>
<evidence type="ECO:0000256" key="2">
    <source>
        <dbReference type="ARBA" id="ARBA00005593"/>
    </source>
</evidence>
<comment type="subcellular location">
    <subcellularLocation>
        <location evidence="1">Nucleus</location>
    </subcellularLocation>
</comment>
<dbReference type="PANTHER" id="PTHR11787">
    <property type="entry name" value="RAB GDP-DISSOCIATION INHIBITOR"/>
    <property type="match status" value="1"/>
</dbReference>
<evidence type="ECO:0000256" key="7">
    <source>
        <dbReference type="ARBA" id="ARBA00023242"/>
    </source>
</evidence>
<evidence type="ECO:0000313" key="10">
    <source>
        <dbReference type="EMBL" id="VFU52727.1"/>
    </source>
</evidence>
<dbReference type="InterPro" id="IPR036879">
    <property type="entry name" value="TF_MADSbox_sf"/>
</dbReference>
<evidence type="ECO:0000256" key="5">
    <source>
        <dbReference type="ARBA" id="ARBA00023125"/>
    </source>
</evidence>
<evidence type="ECO:0000256" key="4">
    <source>
        <dbReference type="ARBA" id="ARBA00023015"/>
    </source>
</evidence>
<accession>A0A6N2MJS8</accession>
<dbReference type="InterPro" id="IPR018203">
    <property type="entry name" value="GDP_dissociation_inhibitor"/>
</dbReference>
<sequence>MTRRKIQIKKIDNTTARQVTFSKRRRGLFKKACELSILCDAEIALMVFSATGKFFEFSNSSIGQVIERRNLHPKNLDTYSQPPVELQHDSAVHAMLNKEIAEKTRELRQTRGEDLQGLSMEELEKLEKIIEGSLCREEQLMEENQRLKQKIMNLSKGQGHLLEQGQSSDSIMTNISSNSANPRQDCDNSCSFLTLGYCIYMDCNDYYGGESTSLNLSQINKLPATDVEALKSPLMGLFEKHHYEDNDPKKYWLEDDTIDFIGHALALHLDDSYLDQPALDFVTRMKLYAESLARFQGGSPYIYQHHGLAELPQVEFDESGKATGVTSVGETAKCKKVVCDPSYLPNKITETNNPEVELRPGTDLLGQVDEIFYDTHDKYVPANEEEDDNCFISTSTPHSTVTRKFQKSLC</sequence>
<keyword evidence="8" id="KW-0175">Coiled coil</keyword>
<feature type="coiled-coil region" evidence="8">
    <location>
        <begin position="93"/>
        <end position="157"/>
    </location>
</feature>
<dbReference type="SUPFAM" id="SSF55455">
    <property type="entry name" value="SRF-like"/>
    <property type="match status" value="1"/>
</dbReference>
<dbReference type="PROSITE" id="PS50066">
    <property type="entry name" value="MADS_BOX_2"/>
    <property type="match status" value="1"/>
</dbReference>
<dbReference type="PANTHER" id="PTHR11787:SF10">
    <property type="entry name" value="GUANOSINE NUCLEOTIDE DIPHOSPHATE DISSOCIATION INHIBITOR"/>
    <property type="match status" value="1"/>
</dbReference>
<dbReference type="SMART" id="SM00432">
    <property type="entry name" value="MADS"/>
    <property type="match status" value="1"/>
</dbReference>
<gene>
    <name evidence="10" type="ORF">SVIM_LOCUS363769</name>
</gene>
<dbReference type="EMBL" id="CAADRP010001807">
    <property type="protein sequence ID" value="VFU52727.1"/>
    <property type="molecule type" value="Genomic_DNA"/>
</dbReference>
<dbReference type="Gene3D" id="1.10.405.10">
    <property type="entry name" value="Guanine Nucleotide Dissociation Inhibitor, domain 1"/>
    <property type="match status" value="1"/>
</dbReference>
<dbReference type="GO" id="GO:0005737">
    <property type="term" value="C:cytoplasm"/>
    <property type="evidence" value="ECO:0007669"/>
    <property type="project" value="TreeGrafter"/>
</dbReference>
<protein>
    <recommendedName>
        <fullName evidence="9">MADS-box domain-containing protein</fullName>
    </recommendedName>
</protein>
<keyword evidence="6" id="KW-0804">Transcription</keyword>
<dbReference type="Pfam" id="PF00996">
    <property type="entry name" value="GDI"/>
    <property type="match status" value="2"/>
</dbReference>
<evidence type="ECO:0000256" key="1">
    <source>
        <dbReference type="ARBA" id="ARBA00004123"/>
    </source>
</evidence>
<keyword evidence="4" id="KW-0805">Transcription regulation</keyword>
<evidence type="ECO:0000256" key="6">
    <source>
        <dbReference type="ARBA" id="ARBA00023163"/>
    </source>
</evidence>
<dbReference type="SUPFAM" id="SSF51905">
    <property type="entry name" value="FAD/NAD(P)-binding domain"/>
    <property type="match status" value="1"/>
</dbReference>
<evidence type="ECO:0000256" key="8">
    <source>
        <dbReference type="SAM" id="Coils"/>
    </source>
</evidence>
<dbReference type="GO" id="GO:0005634">
    <property type="term" value="C:nucleus"/>
    <property type="evidence" value="ECO:0007669"/>
    <property type="project" value="UniProtKB-SubCell"/>
</dbReference>
<feature type="domain" description="MADS-box" evidence="9">
    <location>
        <begin position="1"/>
        <end position="61"/>
    </location>
</feature>
<dbReference type="GO" id="GO:0016192">
    <property type="term" value="P:vesicle-mediated transport"/>
    <property type="evidence" value="ECO:0007669"/>
    <property type="project" value="TreeGrafter"/>
</dbReference>
<keyword evidence="5" id="KW-0238">DNA-binding</keyword>
<organism evidence="10">
    <name type="scientific">Salix viminalis</name>
    <name type="common">Common osier</name>
    <name type="synonym">Basket willow</name>
    <dbReference type="NCBI Taxonomy" id="40686"/>
    <lineage>
        <taxon>Eukaryota</taxon>
        <taxon>Viridiplantae</taxon>
        <taxon>Streptophyta</taxon>
        <taxon>Embryophyta</taxon>
        <taxon>Tracheophyta</taxon>
        <taxon>Spermatophyta</taxon>
        <taxon>Magnoliopsida</taxon>
        <taxon>eudicotyledons</taxon>
        <taxon>Gunneridae</taxon>
        <taxon>Pentapetalae</taxon>
        <taxon>rosids</taxon>
        <taxon>fabids</taxon>
        <taxon>Malpighiales</taxon>
        <taxon>Salicaceae</taxon>
        <taxon>Saliceae</taxon>
        <taxon>Salix</taxon>
    </lineage>
</organism>
<dbReference type="InterPro" id="IPR036188">
    <property type="entry name" value="FAD/NAD-bd_sf"/>
</dbReference>
<dbReference type="Pfam" id="PF00319">
    <property type="entry name" value="SRF-TF"/>
    <property type="match status" value="1"/>
</dbReference>
<dbReference type="Gene3D" id="3.50.50.60">
    <property type="entry name" value="FAD/NAD(P)-binding domain"/>
    <property type="match status" value="1"/>
</dbReference>
<keyword evidence="7" id="KW-0539">Nucleus</keyword>
<reference evidence="10" key="1">
    <citation type="submission" date="2019-03" db="EMBL/GenBank/DDBJ databases">
        <authorList>
            <person name="Mank J."/>
            <person name="Almeida P."/>
        </authorList>
    </citation>
    <scope>NUCLEOTIDE SEQUENCE</scope>
    <source>
        <strain evidence="10">78183</strain>
    </source>
</reference>
<dbReference type="GO" id="GO:0007264">
    <property type="term" value="P:small GTPase-mediated signal transduction"/>
    <property type="evidence" value="ECO:0007669"/>
    <property type="project" value="InterPro"/>
</dbReference>
<proteinExistence type="inferred from homology"/>
<dbReference type="GO" id="GO:0000977">
    <property type="term" value="F:RNA polymerase II transcription regulatory region sequence-specific DNA binding"/>
    <property type="evidence" value="ECO:0007669"/>
    <property type="project" value="InterPro"/>
</dbReference>